<dbReference type="EMBL" id="JADCUA010000006">
    <property type="protein sequence ID" value="KAH9839066.1"/>
    <property type="molecule type" value="Genomic_DNA"/>
</dbReference>
<gene>
    <name evidence="1" type="ORF">C8Q71DRAFT_703988</name>
</gene>
<organism evidence="1 2">
    <name type="scientific">Rhodofomes roseus</name>
    <dbReference type="NCBI Taxonomy" id="34475"/>
    <lineage>
        <taxon>Eukaryota</taxon>
        <taxon>Fungi</taxon>
        <taxon>Dikarya</taxon>
        <taxon>Basidiomycota</taxon>
        <taxon>Agaricomycotina</taxon>
        <taxon>Agaricomycetes</taxon>
        <taxon>Polyporales</taxon>
        <taxon>Rhodofomes</taxon>
    </lineage>
</organism>
<dbReference type="InterPro" id="IPR036397">
    <property type="entry name" value="RNaseH_sf"/>
</dbReference>
<name>A0ABQ8KLH8_9APHY</name>
<evidence type="ECO:0000313" key="2">
    <source>
        <dbReference type="Proteomes" id="UP000814176"/>
    </source>
</evidence>
<dbReference type="GeneID" id="72001087"/>
<dbReference type="Gene3D" id="3.30.420.10">
    <property type="entry name" value="Ribonuclease H-like superfamily/Ribonuclease H"/>
    <property type="match status" value="1"/>
</dbReference>
<proteinExistence type="predicted"/>
<evidence type="ECO:0008006" key="3">
    <source>
        <dbReference type="Google" id="ProtNLM"/>
    </source>
</evidence>
<comment type="caution">
    <text evidence="1">The sequence shown here is derived from an EMBL/GenBank/DDBJ whole genome shotgun (WGS) entry which is preliminary data.</text>
</comment>
<dbReference type="Proteomes" id="UP000814176">
    <property type="component" value="Unassembled WGS sequence"/>
</dbReference>
<protein>
    <recommendedName>
        <fullName evidence="3">Reverse transcriptase zinc-binding domain-containing protein</fullName>
    </recommendedName>
</protein>
<sequence length="419" mass="48424">MPPSQGFVYYPSNVRRSTAVRPADEVEESQHPRGEIVAAIRAINDTPMDVPLHIISSKDTLSRDLTERLSKWEDKGWIGISGTPFLKTLVNKLRQRCAPTKISKAAEREQYEIRNTGHDLQKAAYSTGQTEQIHPEINISFDLSGAKIGTLTQARAYQGIRENQREQTRERTSRRVKKTLERLHMCEADTHVTEAMLWKSIRQKDIHRKVVDFLWKGTHDALRIGSFWTHIPGYEERANCPTCGTLESLEHILTECTAPGRREVWMLTKNLWKRTRLKWTQPHIEDILAIGLGRYALRKGKKRRESRKRLWRIIVSEAAYLIWKLRCERVIGHEDDDRWTHTTRQIIQKWYLTMNRRLQQDLVATNRKFGALATMSQVVLGTWSKTIGDEQGLPPDWTKIPRVLVGIDPEVCGIDVDPG</sequence>
<evidence type="ECO:0000313" key="1">
    <source>
        <dbReference type="EMBL" id="KAH9839066.1"/>
    </source>
</evidence>
<keyword evidence="2" id="KW-1185">Reference proteome</keyword>
<dbReference type="RefSeq" id="XP_047780821.1">
    <property type="nucleotide sequence ID" value="XM_047920355.1"/>
</dbReference>
<reference evidence="1 2" key="1">
    <citation type="journal article" date="2021" name="Environ. Microbiol.">
        <title>Gene family expansions and transcriptome signatures uncover fungal adaptations to wood decay.</title>
        <authorList>
            <person name="Hage H."/>
            <person name="Miyauchi S."/>
            <person name="Viragh M."/>
            <person name="Drula E."/>
            <person name="Min B."/>
            <person name="Chaduli D."/>
            <person name="Navarro D."/>
            <person name="Favel A."/>
            <person name="Norest M."/>
            <person name="Lesage-Meessen L."/>
            <person name="Balint B."/>
            <person name="Merenyi Z."/>
            <person name="de Eugenio L."/>
            <person name="Morin E."/>
            <person name="Martinez A.T."/>
            <person name="Baldrian P."/>
            <person name="Stursova M."/>
            <person name="Martinez M.J."/>
            <person name="Novotny C."/>
            <person name="Magnuson J.K."/>
            <person name="Spatafora J.W."/>
            <person name="Maurice S."/>
            <person name="Pangilinan J."/>
            <person name="Andreopoulos W."/>
            <person name="LaButti K."/>
            <person name="Hundley H."/>
            <person name="Na H."/>
            <person name="Kuo A."/>
            <person name="Barry K."/>
            <person name="Lipzen A."/>
            <person name="Henrissat B."/>
            <person name="Riley R."/>
            <person name="Ahrendt S."/>
            <person name="Nagy L.G."/>
            <person name="Grigoriev I.V."/>
            <person name="Martin F."/>
            <person name="Rosso M.N."/>
        </authorList>
    </citation>
    <scope>NUCLEOTIDE SEQUENCE [LARGE SCALE GENOMIC DNA]</scope>
    <source>
        <strain evidence="1 2">CIRM-BRFM 1785</strain>
    </source>
</reference>
<accession>A0ABQ8KLH8</accession>